<gene>
    <name evidence="2" type="ORF">C7C46_27390</name>
</gene>
<keyword evidence="3" id="KW-1185">Reference proteome</keyword>
<feature type="transmembrane region" description="Helical" evidence="1">
    <location>
        <begin position="78"/>
        <end position="96"/>
    </location>
</feature>
<dbReference type="EMBL" id="PYBW01000120">
    <property type="protein sequence ID" value="PYC70201.1"/>
    <property type="molecule type" value="Genomic_DNA"/>
</dbReference>
<name>A0A2V4NJU1_9ACTN</name>
<dbReference type="RefSeq" id="WP_110672615.1">
    <property type="nucleotide sequence ID" value="NZ_PYBW01000120.1"/>
</dbReference>
<dbReference type="OrthoDB" id="3873993at2"/>
<feature type="transmembrane region" description="Helical" evidence="1">
    <location>
        <begin position="140"/>
        <end position="163"/>
    </location>
</feature>
<dbReference type="AlphaFoldDB" id="A0A2V4NJU1"/>
<keyword evidence="1" id="KW-0472">Membrane</keyword>
<comment type="caution">
    <text evidence="2">The sequence shown here is derived from an EMBL/GenBank/DDBJ whole genome shotgun (WGS) entry which is preliminary data.</text>
</comment>
<evidence type="ECO:0000256" key="1">
    <source>
        <dbReference type="SAM" id="Phobius"/>
    </source>
</evidence>
<reference evidence="2 3" key="1">
    <citation type="submission" date="2018-03" db="EMBL/GenBank/DDBJ databases">
        <title>Bioinformatic expansion and discovery of thiopeptide antibiotics.</title>
        <authorList>
            <person name="Schwalen C.J."/>
            <person name="Hudson G.A."/>
            <person name="Mitchell D.A."/>
        </authorList>
    </citation>
    <scope>NUCLEOTIDE SEQUENCE [LARGE SCALE GENOMIC DNA]</scope>
    <source>
        <strain evidence="2 3">ATCC 21389</strain>
    </source>
</reference>
<protein>
    <submittedName>
        <fullName evidence="2">Uncharacterized protein</fullName>
    </submittedName>
</protein>
<keyword evidence="1" id="KW-0812">Transmembrane</keyword>
<feature type="transmembrane region" description="Helical" evidence="1">
    <location>
        <begin position="207"/>
        <end position="226"/>
    </location>
</feature>
<keyword evidence="1" id="KW-1133">Transmembrane helix</keyword>
<feature type="transmembrane region" description="Helical" evidence="1">
    <location>
        <begin position="103"/>
        <end position="120"/>
    </location>
</feature>
<evidence type="ECO:0000313" key="3">
    <source>
        <dbReference type="Proteomes" id="UP000248039"/>
    </source>
</evidence>
<organism evidence="2 3">
    <name type="scientific">Streptomyces tateyamensis</name>
    <dbReference type="NCBI Taxonomy" id="565073"/>
    <lineage>
        <taxon>Bacteria</taxon>
        <taxon>Bacillati</taxon>
        <taxon>Actinomycetota</taxon>
        <taxon>Actinomycetes</taxon>
        <taxon>Kitasatosporales</taxon>
        <taxon>Streptomycetaceae</taxon>
        <taxon>Streptomyces</taxon>
    </lineage>
</organism>
<dbReference type="Proteomes" id="UP000248039">
    <property type="component" value="Unassembled WGS sequence"/>
</dbReference>
<sequence>MSGHGPGGIAPSARRYWFALLLCGILLCLSLPFYLTTGYRCYPGEVSQIDTMPLCAVPISSPQGVLSPQALAHPSWLHYYWLLALAAGVVALAWWYRRSGAGLRVLLPLLVALGLAATTVELTRTQWSGLHSPSAWAESAYLLVFNGASPLVVMVPMLLVLAVAERSPGLALFGLAFGGLCYLFATHDALDLFHQAGLPLDQLNDPAGIRQLLNVAVPAAVLLLAARLAYLTGSPPELADRT</sequence>
<evidence type="ECO:0000313" key="2">
    <source>
        <dbReference type="EMBL" id="PYC70201.1"/>
    </source>
</evidence>
<feature type="transmembrane region" description="Helical" evidence="1">
    <location>
        <begin position="170"/>
        <end position="187"/>
    </location>
</feature>
<accession>A0A2V4NJU1</accession>
<feature type="transmembrane region" description="Helical" evidence="1">
    <location>
        <begin position="16"/>
        <end position="35"/>
    </location>
</feature>
<proteinExistence type="predicted"/>